<keyword evidence="12" id="KW-1185">Reference proteome</keyword>
<comment type="function">
    <text evidence="1">Component of the EKC/KEOPS complex that is required for the formation of a threonylcarbamoyl group on adenosine at position 37 (t(6)A37) in tRNAs that read codons beginning with adenine. The complex is probably involved in the transfer of the threonylcarbamoyl moiety of threonylcarbamoyl-AMP (TC-AMP) to the N6 group of A37. BUD32 has ATPase activity in the context of the EKC/KEOPS complex and likely plays a supporting role to the catalytic subunit KAE1. The EKC/KEOPS complex also promotes both telomere uncapping and telomere elongation. The complex is required for efficient recruitment of transcriptional coactivators.</text>
</comment>
<comment type="caution">
    <text evidence="11">The sequence shown here is derived from an EMBL/GenBank/DDBJ whole genome shotgun (WGS) entry which is preliminary data.</text>
</comment>
<sequence>MFTPFTETVPSISTIGQEYRVCWFGDWLNPPDLSTFSLAMCQLWATSEVVRHGSDSHIRELRTSPDDFLNCKVANDERQRQFLQEEFVILRRLSLVGTNIPLPQTHPCPLQDEDGSLRYLLAVRKAVHQLHQAKVIHFDLSPSNIMVNELGNLAIIDFCRGLLIGSPIPLHKQAGLKRKSEI</sequence>
<accession>A0A0L0N9X1</accession>
<dbReference type="InterPro" id="IPR000719">
    <property type="entry name" value="Prot_kinase_dom"/>
</dbReference>
<dbReference type="STRING" id="1163406.A0A0L0N9X1"/>
<evidence type="ECO:0000256" key="7">
    <source>
        <dbReference type="ARBA" id="ARBA00033194"/>
    </source>
</evidence>
<dbReference type="Gene3D" id="1.10.510.10">
    <property type="entry name" value="Transferase(Phosphotransferase) domain 1"/>
    <property type="match status" value="1"/>
</dbReference>
<organism evidence="11 12">
    <name type="scientific">Tolypocladium ophioglossoides (strain CBS 100239)</name>
    <name type="common">Snaketongue truffleclub</name>
    <name type="synonym">Elaphocordyceps ophioglossoides</name>
    <dbReference type="NCBI Taxonomy" id="1163406"/>
    <lineage>
        <taxon>Eukaryota</taxon>
        <taxon>Fungi</taxon>
        <taxon>Dikarya</taxon>
        <taxon>Ascomycota</taxon>
        <taxon>Pezizomycotina</taxon>
        <taxon>Sordariomycetes</taxon>
        <taxon>Hypocreomycetidae</taxon>
        <taxon>Hypocreales</taxon>
        <taxon>Ophiocordycipitaceae</taxon>
        <taxon>Tolypocladium</taxon>
    </lineage>
</organism>
<dbReference type="AlphaFoldDB" id="A0A0L0N9X1"/>
<dbReference type="PROSITE" id="PS50011">
    <property type="entry name" value="PROTEIN_KINASE_DOM"/>
    <property type="match status" value="1"/>
</dbReference>
<dbReference type="PROSITE" id="PS00109">
    <property type="entry name" value="PROTEIN_KINASE_TYR"/>
    <property type="match status" value="1"/>
</dbReference>
<evidence type="ECO:0000256" key="8">
    <source>
        <dbReference type="ARBA" id="ARBA00047899"/>
    </source>
</evidence>
<evidence type="ECO:0000259" key="10">
    <source>
        <dbReference type="PROSITE" id="PS50011"/>
    </source>
</evidence>
<proteinExistence type="predicted"/>
<dbReference type="GO" id="GO:0004674">
    <property type="term" value="F:protein serine/threonine kinase activity"/>
    <property type="evidence" value="ECO:0007669"/>
    <property type="project" value="UniProtKB-EC"/>
</dbReference>
<dbReference type="SUPFAM" id="SSF56112">
    <property type="entry name" value="Protein kinase-like (PK-like)"/>
    <property type="match status" value="1"/>
</dbReference>
<comment type="catalytic activity">
    <reaction evidence="8">
        <text>L-threonyl-[protein] + ATP = O-phospho-L-threonyl-[protein] + ADP + H(+)</text>
        <dbReference type="Rhea" id="RHEA:46608"/>
        <dbReference type="Rhea" id="RHEA-COMP:11060"/>
        <dbReference type="Rhea" id="RHEA-COMP:11605"/>
        <dbReference type="ChEBI" id="CHEBI:15378"/>
        <dbReference type="ChEBI" id="CHEBI:30013"/>
        <dbReference type="ChEBI" id="CHEBI:30616"/>
        <dbReference type="ChEBI" id="CHEBI:61977"/>
        <dbReference type="ChEBI" id="CHEBI:456216"/>
        <dbReference type="EC" id="2.7.11.1"/>
    </reaction>
</comment>
<evidence type="ECO:0000256" key="1">
    <source>
        <dbReference type="ARBA" id="ARBA00003747"/>
    </source>
</evidence>
<protein>
    <recommendedName>
        <fullName evidence="5">EKC/KEOPS complex subunit BUD32</fullName>
        <ecNumber evidence="3">2.7.11.1</ecNumber>
    </recommendedName>
    <alternativeName>
        <fullName evidence="6 7">Atypical Serine/threonine protein kinase BUD32</fullName>
    </alternativeName>
    <alternativeName>
        <fullName evidence="4">EKC/KEOPS complex subunit bud32</fullName>
    </alternativeName>
</protein>
<gene>
    <name evidence="11" type="ORF">TOPH_04588</name>
</gene>
<dbReference type="Pfam" id="PF00069">
    <property type="entry name" value="Pkinase"/>
    <property type="match status" value="1"/>
</dbReference>
<dbReference type="Proteomes" id="UP000036947">
    <property type="component" value="Unassembled WGS sequence"/>
</dbReference>
<evidence type="ECO:0000256" key="6">
    <source>
        <dbReference type="ARBA" id="ARBA00030980"/>
    </source>
</evidence>
<dbReference type="EMBL" id="LFRF01000011">
    <property type="protein sequence ID" value="KND90814.1"/>
    <property type="molecule type" value="Genomic_DNA"/>
</dbReference>
<name>A0A0L0N9X1_TOLOC</name>
<reference evidence="11 12" key="1">
    <citation type="journal article" date="2015" name="BMC Genomics">
        <title>The genome of the truffle-parasite Tolypocladium ophioglossoides and the evolution of antifungal peptaibiotics.</title>
        <authorList>
            <person name="Quandt C.A."/>
            <person name="Bushley K.E."/>
            <person name="Spatafora J.W."/>
        </authorList>
    </citation>
    <scope>NUCLEOTIDE SEQUENCE [LARGE SCALE GENOMIC DNA]</scope>
    <source>
        <strain evidence="11 12">CBS 100239</strain>
    </source>
</reference>
<dbReference type="EC" id="2.7.11.1" evidence="3"/>
<dbReference type="GO" id="GO:0005524">
    <property type="term" value="F:ATP binding"/>
    <property type="evidence" value="ECO:0007669"/>
    <property type="project" value="InterPro"/>
</dbReference>
<evidence type="ECO:0000256" key="4">
    <source>
        <dbReference type="ARBA" id="ARBA00013948"/>
    </source>
</evidence>
<comment type="catalytic activity">
    <reaction evidence="9">
        <text>L-seryl-[protein] + ATP = O-phospho-L-seryl-[protein] + ADP + H(+)</text>
        <dbReference type="Rhea" id="RHEA:17989"/>
        <dbReference type="Rhea" id="RHEA-COMP:9863"/>
        <dbReference type="Rhea" id="RHEA-COMP:11604"/>
        <dbReference type="ChEBI" id="CHEBI:15378"/>
        <dbReference type="ChEBI" id="CHEBI:29999"/>
        <dbReference type="ChEBI" id="CHEBI:30616"/>
        <dbReference type="ChEBI" id="CHEBI:83421"/>
        <dbReference type="ChEBI" id="CHEBI:456216"/>
        <dbReference type="EC" id="2.7.11.1"/>
    </reaction>
</comment>
<evidence type="ECO:0000256" key="2">
    <source>
        <dbReference type="ARBA" id="ARBA00011534"/>
    </source>
</evidence>
<evidence type="ECO:0000313" key="12">
    <source>
        <dbReference type="Proteomes" id="UP000036947"/>
    </source>
</evidence>
<dbReference type="OrthoDB" id="4062651at2759"/>
<feature type="domain" description="Protein kinase" evidence="10">
    <location>
        <begin position="1"/>
        <end position="182"/>
    </location>
</feature>
<evidence type="ECO:0000256" key="3">
    <source>
        <dbReference type="ARBA" id="ARBA00012513"/>
    </source>
</evidence>
<dbReference type="InterPro" id="IPR008266">
    <property type="entry name" value="Tyr_kinase_AS"/>
</dbReference>
<dbReference type="InterPro" id="IPR011009">
    <property type="entry name" value="Kinase-like_dom_sf"/>
</dbReference>
<evidence type="ECO:0000313" key="11">
    <source>
        <dbReference type="EMBL" id="KND90814.1"/>
    </source>
</evidence>
<evidence type="ECO:0000256" key="5">
    <source>
        <dbReference type="ARBA" id="ARBA00019973"/>
    </source>
</evidence>
<evidence type="ECO:0000256" key="9">
    <source>
        <dbReference type="ARBA" id="ARBA00048679"/>
    </source>
</evidence>
<comment type="subunit">
    <text evidence="2">Component of the EKC/KEOPS complex composed of at least BUD32, CGI121, GON7, KAE1 and PCC1; the whole complex dimerizes.</text>
</comment>